<reference evidence="1" key="1">
    <citation type="submission" date="2019-12" db="EMBL/GenBank/DDBJ databases">
        <title>An insight into the sialome of adult female Ixodes ricinus ticks feeding for 6 days.</title>
        <authorList>
            <person name="Perner J."/>
            <person name="Ribeiro J.M.C."/>
        </authorList>
    </citation>
    <scope>NUCLEOTIDE SEQUENCE</scope>
    <source>
        <strain evidence="1">Semi-engorged</strain>
        <tissue evidence="1">Salivary glands</tissue>
    </source>
</reference>
<name>A0A6B0TU69_IXORI</name>
<proteinExistence type="predicted"/>
<evidence type="ECO:0000313" key="1">
    <source>
        <dbReference type="EMBL" id="MXU83539.1"/>
    </source>
</evidence>
<sequence>MTTHCPSPAMVLSFLHSAATARNLSIESEFERLVDCPSSWTCWQARTRRTCGSVPPVQSCSSGTTSPVWKSSGIST</sequence>
<organism evidence="1">
    <name type="scientific">Ixodes ricinus</name>
    <name type="common">Common tick</name>
    <name type="synonym">Acarus ricinus</name>
    <dbReference type="NCBI Taxonomy" id="34613"/>
    <lineage>
        <taxon>Eukaryota</taxon>
        <taxon>Metazoa</taxon>
        <taxon>Ecdysozoa</taxon>
        <taxon>Arthropoda</taxon>
        <taxon>Chelicerata</taxon>
        <taxon>Arachnida</taxon>
        <taxon>Acari</taxon>
        <taxon>Parasitiformes</taxon>
        <taxon>Ixodida</taxon>
        <taxon>Ixodoidea</taxon>
        <taxon>Ixodidae</taxon>
        <taxon>Ixodinae</taxon>
        <taxon>Ixodes</taxon>
    </lineage>
</organism>
<accession>A0A6B0TU69</accession>
<dbReference type="EMBL" id="GIFC01001456">
    <property type="protein sequence ID" value="MXU83539.1"/>
    <property type="molecule type" value="Transcribed_RNA"/>
</dbReference>
<dbReference type="AlphaFoldDB" id="A0A6B0TU69"/>
<protein>
    <submittedName>
        <fullName evidence="1">Putative secreted protein</fullName>
    </submittedName>
</protein>